<dbReference type="Pfam" id="PF10156">
    <property type="entry name" value="Med17"/>
    <property type="match status" value="1"/>
</dbReference>
<dbReference type="GO" id="GO:0003712">
    <property type="term" value="F:transcription coregulator activity"/>
    <property type="evidence" value="ECO:0007669"/>
    <property type="project" value="InterPro"/>
</dbReference>
<sequence length="642" mass="70155">MQGLHLSLESATLDLIAGKRPVVAIHPDGTIEYEPAHVPTSELGRNIERIWNEYPSGFLNIDETYHAGLSPDATAVEDELVDEKIEEKGQGGMMTHEEMSDIRTHVYSQINDARNELWFLLELSKTLSQSGSFTSNPPLLAGETFHRHPRQQPKKSDVTSVSNALTTAVSMNQGEPPVLPPGTYTTTPGLAVSPPEWKTVSELEKAILARHKAVEECSNMIDSVVEEMRSISDAGDRFWRDIRQLRDGKQGRGRWAIVPKPDFGKTMAVGETARDVVIPYAVDEAPLAQRARCLAAFDLDPEKQDALTFGSRSHMRLKTTVRDTLGEASSSTGTFTSEDVHGIMDEVQMEAFDEDVFNEIRLEALRDPQCTVESNGIQVKAGDAELIFELYDTRHSRPKTVTSPQADLLLHGARLSLLQLYRHRKRQLIAPTIPPPRPTSILQPLIDMITFQQSCTTVLSTLEMLAAPLNKAGFTAGIITRHAVGDPSAGIVERLLLDGGQLKDVGTVYSLDLDGGHGISVNITAPTIVTVTTSSATFPLTNLEDLASILAEDLQDQLPLIAGDSLAEWSQEDGSPGGFFDSLEGLLVIPPEVNIQISFSPPFKAVEAKASGPIGSDISTVYPGERDVRLMDWIRNIAMTVG</sequence>
<keyword evidence="8" id="KW-0010">Activator</keyword>
<evidence type="ECO:0000256" key="1">
    <source>
        <dbReference type="ARBA" id="ARBA00004123"/>
    </source>
</evidence>
<dbReference type="PANTHER" id="PTHR13114">
    <property type="entry name" value="MEDIATOR OF RNA POLYMERASE II TRANSCRIPTION SUBUNIT 17"/>
    <property type="match status" value="1"/>
</dbReference>
<dbReference type="PANTHER" id="PTHR13114:SF7">
    <property type="entry name" value="MEDIATOR OF RNA POLYMERASE II TRANSCRIPTION SUBUNIT 17"/>
    <property type="match status" value="1"/>
</dbReference>
<evidence type="ECO:0000256" key="2">
    <source>
        <dbReference type="ARBA" id="ARBA00005635"/>
    </source>
</evidence>
<comment type="subcellular location">
    <subcellularLocation>
        <location evidence="1 8">Nucleus</location>
    </subcellularLocation>
</comment>
<keyword evidence="5 8" id="KW-0804">Transcription</keyword>
<comment type="subunit">
    <text evidence="8">Component of the Mediator complex.</text>
</comment>
<evidence type="ECO:0000313" key="10">
    <source>
        <dbReference type="Proteomes" id="UP000289152"/>
    </source>
</evidence>
<keyword evidence="4 8" id="KW-0805">Transcription regulation</keyword>
<dbReference type="InParanoid" id="A0A4Q1BWZ5"/>
<dbReference type="GO" id="GO:0070847">
    <property type="term" value="C:core mediator complex"/>
    <property type="evidence" value="ECO:0007669"/>
    <property type="project" value="TreeGrafter"/>
</dbReference>
<accession>A0A4Q1BWZ5</accession>
<evidence type="ECO:0000256" key="3">
    <source>
        <dbReference type="ARBA" id="ARBA00019610"/>
    </source>
</evidence>
<dbReference type="OrthoDB" id="10251234at2759"/>
<dbReference type="Proteomes" id="UP000289152">
    <property type="component" value="Unassembled WGS sequence"/>
</dbReference>
<dbReference type="InterPro" id="IPR019313">
    <property type="entry name" value="Mediator_Med17"/>
</dbReference>
<comment type="function">
    <text evidence="8">Component of the Mediator complex, a coactivator involved in the regulated transcription of nearly all RNA polymerase II-dependent genes. Mediator functions as a bridge to convey information from gene-specific regulatory proteins to the basal RNA polymerase II transcription machinery. Mediator is recruited to promoters by direct interactions with regulatory proteins and serves as a scaffold for the assembly of a functional preinitiation complex with RNA polymerase II and the general transcription factors.</text>
</comment>
<dbReference type="GO" id="GO:0006357">
    <property type="term" value="P:regulation of transcription by RNA polymerase II"/>
    <property type="evidence" value="ECO:0007669"/>
    <property type="project" value="InterPro"/>
</dbReference>
<evidence type="ECO:0000256" key="5">
    <source>
        <dbReference type="ARBA" id="ARBA00023163"/>
    </source>
</evidence>
<dbReference type="GO" id="GO:0016592">
    <property type="term" value="C:mediator complex"/>
    <property type="evidence" value="ECO:0007669"/>
    <property type="project" value="InterPro"/>
</dbReference>
<evidence type="ECO:0000256" key="7">
    <source>
        <dbReference type="ARBA" id="ARBA00032014"/>
    </source>
</evidence>
<organism evidence="9 10">
    <name type="scientific">Tremella mesenterica</name>
    <name type="common">Jelly fungus</name>
    <dbReference type="NCBI Taxonomy" id="5217"/>
    <lineage>
        <taxon>Eukaryota</taxon>
        <taxon>Fungi</taxon>
        <taxon>Dikarya</taxon>
        <taxon>Basidiomycota</taxon>
        <taxon>Agaricomycotina</taxon>
        <taxon>Tremellomycetes</taxon>
        <taxon>Tremellales</taxon>
        <taxon>Tremellaceae</taxon>
        <taxon>Tremella</taxon>
    </lineage>
</organism>
<dbReference type="EMBL" id="SDIL01000001">
    <property type="protein sequence ID" value="RXK42680.1"/>
    <property type="molecule type" value="Genomic_DNA"/>
</dbReference>
<comment type="caution">
    <text evidence="9">The sequence shown here is derived from an EMBL/GenBank/DDBJ whole genome shotgun (WGS) entry which is preliminary data.</text>
</comment>
<reference evidence="9 10" key="1">
    <citation type="submission" date="2016-06" db="EMBL/GenBank/DDBJ databases">
        <title>Evolution of pathogenesis and genome organization in the Tremellales.</title>
        <authorList>
            <person name="Cuomo C."/>
            <person name="Litvintseva A."/>
            <person name="Heitman J."/>
            <person name="Chen Y."/>
            <person name="Sun S."/>
            <person name="Springer D."/>
            <person name="Dromer F."/>
            <person name="Young S."/>
            <person name="Zeng Q."/>
            <person name="Chapman S."/>
            <person name="Gujja S."/>
            <person name="Saif S."/>
            <person name="Birren B."/>
        </authorList>
    </citation>
    <scope>NUCLEOTIDE SEQUENCE [LARGE SCALE GENOMIC DNA]</scope>
    <source>
        <strain evidence="9 10">ATCC 28783</strain>
    </source>
</reference>
<dbReference type="AlphaFoldDB" id="A0A4Q1BWZ5"/>
<dbReference type="STRING" id="5217.A0A4Q1BWZ5"/>
<evidence type="ECO:0000313" key="9">
    <source>
        <dbReference type="EMBL" id="RXK42680.1"/>
    </source>
</evidence>
<comment type="similarity">
    <text evidence="2 8">Belongs to the Mediator complex subunit 17 family.</text>
</comment>
<keyword evidence="10" id="KW-1185">Reference proteome</keyword>
<proteinExistence type="inferred from homology"/>
<dbReference type="VEuPathDB" id="FungiDB:TREMEDRAFT_70877"/>
<evidence type="ECO:0000256" key="8">
    <source>
        <dbReference type="RuleBase" id="RU364140"/>
    </source>
</evidence>
<evidence type="ECO:0000256" key="4">
    <source>
        <dbReference type="ARBA" id="ARBA00023015"/>
    </source>
</evidence>
<protein>
    <recommendedName>
        <fullName evidence="3 8">Mediator of RNA polymerase II transcription subunit 17</fullName>
    </recommendedName>
    <alternativeName>
        <fullName evidence="7 8">Mediator complex subunit 17</fullName>
    </alternativeName>
</protein>
<name>A0A4Q1BWZ5_TREME</name>
<evidence type="ECO:0000256" key="6">
    <source>
        <dbReference type="ARBA" id="ARBA00023242"/>
    </source>
</evidence>
<gene>
    <name evidence="8" type="primary">MED17</name>
    <name evidence="9" type="ORF">M231_00235</name>
</gene>
<keyword evidence="6 8" id="KW-0539">Nucleus</keyword>